<organism evidence="6 7">
    <name type="scientific">Pseudomonas kitaguniensis</name>
    <dbReference type="NCBI Taxonomy" id="2607908"/>
    <lineage>
        <taxon>Bacteria</taxon>
        <taxon>Pseudomonadati</taxon>
        <taxon>Pseudomonadota</taxon>
        <taxon>Gammaproteobacteria</taxon>
        <taxon>Pseudomonadales</taxon>
        <taxon>Pseudomonadaceae</taxon>
        <taxon>Pseudomonas</taxon>
    </lineage>
</organism>
<dbReference type="InterPro" id="IPR017508">
    <property type="entry name" value="HipA_N1"/>
</dbReference>
<dbReference type="InterPro" id="IPR052028">
    <property type="entry name" value="HipA_Ser/Thr_kinase"/>
</dbReference>
<reference evidence="6 7" key="1">
    <citation type="journal article" date="2020" name="Int. J. Syst. Evol. Microbiol.">
        <title>Pseudomonas kitaguniensis sp. nov., a pathogen causing bacterial rot of Welsh onion in Japan.</title>
        <authorList>
            <person name="Sawada H."/>
            <person name="Fujikawa T."/>
            <person name="Nishiwaki Y."/>
            <person name="Horita H."/>
        </authorList>
    </citation>
    <scope>NUCLEOTIDE SEQUENCE [LARGE SCALE GENOMIC DNA]</scope>
    <source>
        <strain evidence="6 7">MAFF 212408</strain>
    </source>
</reference>
<dbReference type="Pfam" id="PF13657">
    <property type="entry name" value="Couple_hipA"/>
    <property type="match status" value="1"/>
</dbReference>
<accession>A0A5N7KLF1</accession>
<dbReference type="Pfam" id="PF07804">
    <property type="entry name" value="HipA_C"/>
    <property type="match status" value="1"/>
</dbReference>
<name>A0A5N7KLF1_9PSED</name>
<evidence type="ECO:0000313" key="6">
    <source>
        <dbReference type="EMBL" id="MPR02870.1"/>
    </source>
</evidence>
<keyword evidence="3" id="KW-0418">Kinase</keyword>
<feature type="domain" description="HipA N-terminal subdomain 1" evidence="5">
    <location>
        <begin position="17"/>
        <end position="112"/>
    </location>
</feature>
<protein>
    <submittedName>
        <fullName evidence="6">Type II toxin-antitoxin system HipA family toxin</fullName>
    </submittedName>
</protein>
<dbReference type="Gene3D" id="1.10.1070.20">
    <property type="match status" value="1"/>
</dbReference>
<comment type="caution">
    <text evidence="6">The sequence shown here is derived from an EMBL/GenBank/DDBJ whole genome shotgun (WGS) entry which is preliminary data.</text>
</comment>
<feature type="domain" description="HipA-like C-terminal" evidence="4">
    <location>
        <begin position="151"/>
        <end position="376"/>
    </location>
</feature>
<sequence>MSRQRDRLCIGAGVGVRSVAAGTLGRSEEHLRDSVFSYNAAATEKDAVSLTMPVRLQSYNWAYGIHPLFEMHIPEGHLKAELVRRFSKSVRGFDDFALLGIVGPHQLGRISVAHHAGDESLPEIKLSEVLVYDGTKDLFDDLLKTYAAYSGVSGVQPKVLVRDAGDTVSNVGRLTHPGATHLVKAFNDTDFAHLAANEFFCMRAAFHTGLDVPECQLSQHAKFLVVKRFDIGATAYLGFEDMCVLSGWGTNKKYDGSYQGCAKLIKTYVSPHRVTKALEDFFMMVALSAALQNGDAHLKNFGLLYENCGEDADVWLAPAYDLVTTTVYQVNDIMGLLLGGSKAWPTRKMLVQFARSSCNLTEARCTQLLARVHSGVSRARVELSDYQSTHPEFEAFGERMSAAWATGLVQSIEPE</sequence>
<proteinExistence type="inferred from homology"/>
<keyword evidence="7" id="KW-1185">Reference proteome</keyword>
<comment type="similarity">
    <text evidence="1">Belongs to the HipA Ser/Thr kinase family.</text>
</comment>
<reference evidence="6 7" key="2">
    <citation type="journal article" date="2023" name="Plant Pathol.">
        <title>Dismantling and reorganizing Pseudomonas marginalis sensu#lato.</title>
        <authorList>
            <person name="Sawada H."/>
            <person name="Fujikawa T."/>
            <person name="Satou M."/>
        </authorList>
    </citation>
    <scope>NUCLEOTIDE SEQUENCE [LARGE SCALE GENOMIC DNA]</scope>
    <source>
        <strain evidence="6 7">MAFF 212408</strain>
    </source>
</reference>
<dbReference type="PANTHER" id="PTHR37419">
    <property type="entry name" value="SERINE/THREONINE-PROTEIN KINASE TOXIN HIPA"/>
    <property type="match status" value="1"/>
</dbReference>
<evidence type="ECO:0000259" key="4">
    <source>
        <dbReference type="Pfam" id="PF07804"/>
    </source>
</evidence>
<dbReference type="InterPro" id="IPR012893">
    <property type="entry name" value="HipA-like_C"/>
</dbReference>
<evidence type="ECO:0000256" key="1">
    <source>
        <dbReference type="ARBA" id="ARBA00010164"/>
    </source>
</evidence>
<evidence type="ECO:0000259" key="5">
    <source>
        <dbReference type="Pfam" id="PF13657"/>
    </source>
</evidence>
<dbReference type="EMBL" id="VUAZ01000068">
    <property type="protein sequence ID" value="MPR02870.1"/>
    <property type="molecule type" value="Genomic_DNA"/>
</dbReference>
<evidence type="ECO:0000256" key="3">
    <source>
        <dbReference type="ARBA" id="ARBA00022777"/>
    </source>
</evidence>
<dbReference type="RefSeq" id="WP_152746735.1">
    <property type="nucleotide sequence ID" value="NZ_VUAZ01000068.1"/>
</dbReference>
<dbReference type="Proteomes" id="UP000326112">
    <property type="component" value="Unassembled WGS sequence"/>
</dbReference>
<evidence type="ECO:0000256" key="2">
    <source>
        <dbReference type="ARBA" id="ARBA00022679"/>
    </source>
</evidence>
<evidence type="ECO:0000313" key="7">
    <source>
        <dbReference type="Proteomes" id="UP000326112"/>
    </source>
</evidence>
<gene>
    <name evidence="6" type="ORF">F0169_12805</name>
</gene>
<keyword evidence="2" id="KW-0808">Transferase</keyword>
<dbReference type="PANTHER" id="PTHR37419:SF1">
    <property type="entry name" value="SERINE_THREONINE-PROTEIN KINASE TOXIN HIPA"/>
    <property type="match status" value="1"/>
</dbReference>